<evidence type="ECO:0000313" key="2">
    <source>
        <dbReference type="Proteomes" id="UP000272942"/>
    </source>
</evidence>
<proteinExistence type="predicted"/>
<organism evidence="3">
    <name type="scientific">Echinostoma caproni</name>
    <dbReference type="NCBI Taxonomy" id="27848"/>
    <lineage>
        <taxon>Eukaryota</taxon>
        <taxon>Metazoa</taxon>
        <taxon>Spiralia</taxon>
        <taxon>Lophotrochozoa</taxon>
        <taxon>Platyhelminthes</taxon>
        <taxon>Trematoda</taxon>
        <taxon>Digenea</taxon>
        <taxon>Plagiorchiida</taxon>
        <taxon>Echinostomata</taxon>
        <taxon>Echinostomatoidea</taxon>
        <taxon>Echinostomatidae</taxon>
        <taxon>Echinostoma</taxon>
    </lineage>
</organism>
<keyword evidence="2" id="KW-1185">Reference proteome</keyword>
<reference evidence="1 2" key="2">
    <citation type="submission" date="2018-11" db="EMBL/GenBank/DDBJ databases">
        <authorList>
            <consortium name="Pathogen Informatics"/>
        </authorList>
    </citation>
    <scope>NUCLEOTIDE SEQUENCE [LARGE SCALE GENOMIC DNA]</scope>
    <source>
        <strain evidence="1 2">Egypt</strain>
    </source>
</reference>
<dbReference type="WBParaSite" id="ECPE_0000153501-mRNA-1">
    <property type="protein sequence ID" value="ECPE_0000153501-mRNA-1"/>
    <property type="gene ID" value="ECPE_0000153501"/>
</dbReference>
<sequence length="144" mass="16032">MLARCEQHDDLIIATSSESVTLFQRQKTRPNRPTKAKCIPKRSATLQAKRNASISVCHVELTMRAPMAASELPGVRHAGKLATFGECVTSPDSILHSQLLQMTNLALYLRSQGRITQILYKDVTLKTNKTHKFIVDTESTKAII</sequence>
<protein>
    <submittedName>
        <fullName evidence="1 3">Uncharacterized protein</fullName>
    </submittedName>
</protein>
<reference evidence="3" key="1">
    <citation type="submission" date="2016-06" db="UniProtKB">
        <authorList>
            <consortium name="WormBaseParasite"/>
        </authorList>
    </citation>
    <scope>IDENTIFICATION</scope>
</reference>
<evidence type="ECO:0000313" key="1">
    <source>
        <dbReference type="EMBL" id="VDP40781.1"/>
    </source>
</evidence>
<accession>A0A183A3K0</accession>
<dbReference type="AlphaFoldDB" id="A0A183A3K0"/>
<dbReference type="Proteomes" id="UP000272942">
    <property type="component" value="Unassembled WGS sequence"/>
</dbReference>
<evidence type="ECO:0000313" key="3">
    <source>
        <dbReference type="WBParaSite" id="ECPE_0000153501-mRNA-1"/>
    </source>
</evidence>
<dbReference type="EMBL" id="UZAN01010609">
    <property type="protein sequence ID" value="VDP40781.1"/>
    <property type="molecule type" value="Genomic_DNA"/>
</dbReference>
<gene>
    <name evidence="1" type="ORF">ECPE_LOCUS1536</name>
</gene>
<name>A0A183A3K0_9TREM</name>